<dbReference type="FunCoup" id="L5K2R1">
    <property type="interactions" value="378"/>
</dbReference>
<dbReference type="Pfam" id="PF17862">
    <property type="entry name" value="AAA_lid_3"/>
    <property type="match status" value="1"/>
</dbReference>
<keyword evidence="3 8" id="KW-0493">Microtubule</keyword>
<dbReference type="eggNOG" id="KOG0738">
    <property type="taxonomic scope" value="Eukaryota"/>
</dbReference>
<keyword evidence="7 8" id="KW-0413">Isomerase</keyword>
<dbReference type="AlphaFoldDB" id="L5K2R1"/>
<evidence type="ECO:0000256" key="2">
    <source>
        <dbReference type="ARBA" id="ARBA00022490"/>
    </source>
</evidence>
<dbReference type="InterPro" id="IPR027417">
    <property type="entry name" value="P-loop_NTPase"/>
</dbReference>
<dbReference type="PANTHER" id="PTHR23074">
    <property type="entry name" value="AAA DOMAIN-CONTAINING"/>
    <property type="match status" value="1"/>
</dbReference>
<gene>
    <name evidence="8" type="primary">KATNAL2</name>
    <name evidence="11" type="ORF">PAL_GLEAN10023066</name>
</gene>
<feature type="region of interest" description="Disordered" evidence="9">
    <location>
        <begin position="149"/>
        <end position="235"/>
    </location>
</feature>
<evidence type="ECO:0000259" key="10">
    <source>
        <dbReference type="SMART" id="SM00382"/>
    </source>
</evidence>
<keyword evidence="2 8" id="KW-0963">Cytoplasm</keyword>
<feature type="compositionally biased region" description="Polar residues" evidence="9">
    <location>
        <begin position="206"/>
        <end position="224"/>
    </location>
</feature>
<dbReference type="InterPro" id="IPR050304">
    <property type="entry name" value="MT-severing_AAA_ATPase"/>
</dbReference>
<dbReference type="Gene3D" id="3.40.50.300">
    <property type="entry name" value="P-loop containing nucleotide triphosphate hydrolases"/>
    <property type="match status" value="1"/>
</dbReference>
<dbReference type="GO" id="GO:0016887">
    <property type="term" value="F:ATP hydrolysis activity"/>
    <property type="evidence" value="ECO:0007669"/>
    <property type="project" value="InterPro"/>
</dbReference>
<evidence type="ECO:0000256" key="7">
    <source>
        <dbReference type="ARBA" id="ARBA00023235"/>
    </source>
</evidence>
<dbReference type="InterPro" id="IPR003959">
    <property type="entry name" value="ATPase_AAA_core"/>
</dbReference>
<keyword evidence="12" id="KW-1185">Reference proteome</keyword>
<evidence type="ECO:0000256" key="3">
    <source>
        <dbReference type="ARBA" id="ARBA00022701"/>
    </source>
</evidence>
<keyword evidence="6 8" id="KW-0206">Cytoskeleton</keyword>
<dbReference type="FunFam" id="3.40.50.300:FF:000434">
    <property type="entry name" value="Katanin p60 ATPase-containing subunit A-like 2"/>
    <property type="match status" value="1"/>
</dbReference>
<dbReference type="Pfam" id="PF00004">
    <property type="entry name" value="AAA"/>
    <property type="match status" value="1"/>
</dbReference>
<evidence type="ECO:0000313" key="11">
    <source>
        <dbReference type="EMBL" id="ELK05632.1"/>
    </source>
</evidence>
<dbReference type="GO" id="GO:0000922">
    <property type="term" value="C:spindle pole"/>
    <property type="evidence" value="ECO:0007669"/>
    <property type="project" value="UniProtKB-SubCell"/>
</dbReference>
<dbReference type="InParanoid" id="L5K2R1"/>
<dbReference type="SMART" id="SM00382">
    <property type="entry name" value="AAA"/>
    <property type="match status" value="1"/>
</dbReference>
<evidence type="ECO:0000256" key="5">
    <source>
        <dbReference type="ARBA" id="ARBA00022840"/>
    </source>
</evidence>
<dbReference type="FunFam" id="1.10.8.60:FF:000048">
    <property type="entry name" value="Katanin p60 ATPase-containing subunit A-like 2"/>
    <property type="match status" value="1"/>
</dbReference>
<dbReference type="EMBL" id="KB031041">
    <property type="protein sequence ID" value="ELK05632.1"/>
    <property type="molecule type" value="Genomic_DNA"/>
</dbReference>
<dbReference type="GO" id="GO:0005524">
    <property type="term" value="F:ATP binding"/>
    <property type="evidence" value="ECO:0007669"/>
    <property type="project" value="UniProtKB-KW"/>
</dbReference>
<dbReference type="GO" id="GO:0051013">
    <property type="term" value="P:microtubule severing"/>
    <property type="evidence" value="ECO:0007669"/>
    <property type="project" value="UniProtKB-UniRule"/>
</dbReference>
<keyword evidence="4 8" id="KW-0547">Nucleotide-binding</keyword>
<dbReference type="Gene3D" id="1.10.8.60">
    <property type="match status" value="1"/>
</dbReference>
<organism evidence="11 12">
    <name type="scientific">Pteropus alecto</name>
    <name type="common">Black flying fox</name>
    <dbReference type="NCBI Taxonomy" id="9402"/>
    <lineage>
        <taxon>Eukaryota</taxon>
        <taxon>Metazoa</taxon>
        <taxon>Chordata</taxon>
        <taxon>Craniata</taxon>
        <taxon>Vertebrata</taxon>
        <taxon>Euteleostomi</taxon>
        <taxon>Mammalia</taxon>
        <taxon>Eutheria</taxon>
        <taxon>Laurasiatheria</taxon>
        <taxon>Chiroptera</taxon>
        <taxon>Yinpterochiroptera</taxon>
        <taxon>Pteropodoidea</taxon>
        <taxon>Pteropodidae</taxon>
        <taxon>Pteropodinae</taxon>
        <taxon>Pteropus</taxon>
    </lineage>
</organism>
<feature type="binding site" evidence="8">
    <location>
        <begin position="396"/>
        <end position="403"/>
    </location>
    <ligand>
        <name>ATP</name>
        <dbReference type="ChEBI" id="CHEBI:30616"/>
    </ligand>
</feature>
<dbReference type="STRING" id="9402.L5K2R1"/>
<evidence type="ECO:0000256" key="4">
    <source>
        <dbReference type="ARBA" id="ARBA00022741"/>
    </source>
</evidence>
<dbReference type="InterPro" id="IPR027497">
    <property type="entry name" value="Katanin_p60_AL2"/>
</dbReference>
<dbReference type="SUPFAM" id="SSF52540">
    <property type="entry name" value="P-loop containing nucleoside triphosphate hydrolases"/>
    <property type="match status" value="1"/>
</dbReference>
<dbReference type="GO" id="GO:0008568">
    <property type="term" value="F:microtubule severing ATPase activity"/>
    <property type="evidence" value="ECO:0007669"/>
    <property type="project" value="UniProtKB-EC"/>
</dbReference>
<dbReference type="InterPro" id="IPR041569">
    <property type="entry name" value="AAA_lid_3"/>
</dbReference>
<dbReference type="CDD" id="cd19509">
    <property type="entry name" value="RecA-like_VPS4-like"/>
    <property type="match status" value="1"/>
</dbReference>
<dbReference type="GO" id="GO:0005874">
    <property type="term" value="C:microtubule"/>
    <property type="evidence" value="ECO:0007669"/>
    <property type="project" value="UniProtKB-KW"/>
</dbReference>
<dbReference type="GO" id="GO:0008017">
    <property type="term" value="F:microtubule binding"/>
    <property type="evidence" value="ECO:0007669"/>
    <property type="project" value="UniProtKB-UniRule"/>
</dbReference>
<dbReference type="Proteomes" id="UP000010552">
    <property type="component" value="Unassembled WGS sequence"/>
</dbReference>
<feature type="domain" description="AAA+ ATPase" evidence="10">
    <location>
        <begin position="388"/>
        <end position="526"/>
    </location>
</feature>
<sequence>MAAVTKRGRSNGLQQARRLKLSFKATSTKQSSSAAFDQRRTLFGMVGSRGCVEANVLDKGRHTPGSGTWRGKWPNWFSYYGARLSSNPHSPTPTYIDAANALEQETKLGLRRFEVCDNIDLETILMEYESYYFVKFQKYPKIVKKASDTAENNLPPRSGGKNRRAMSNSCQNLPKISQQRPRSKTTAGKPEEAKPLHKEHPKQEVVHNTSTESSDFGLSISGINKGSGGENVRPHKGQIIDIRGLLTDAIKGATSELGLNSFDCNPDPSERLLKPLSAFIGMNSEMRELAAVVSRIACSHDSVVDEYQRNGDRETSSGRGCKVKPDYAVEENISFNKMIKCALQDIYLHNPNIKWNDIIGLDAAKQLVKEAVVYPTRYPQLFTGILSPWKGLLLYGPPGTGKTLLAKAVATECKTTFFNISASTIVSKWRGDSEKLVRVLFELARYHAPSTIFLDELESVMSQRGTAPGGEHEGSLRMKTELLVQMDGLARSEDLVFVLAASNLPWELDCAMLRRLEKRILVDLPSPEARQAMIRHWLPPVSQSRALELRTELEYSVLSQETEGYSGSDIKLVCREAAMRPVRKIFNALENHQSESSTLPRIQLDTVTTADFLDVLAHTKPSAKNLTQRYSAWQSEFESV</sequence>
<dbReference type="GO" id="GO:0005737">
    <property type="term" value="C:cytoplasm"/>
    <property type="evidence" value="ECO:0007669"/>
    <property type="project" value="UniProtKB-SubCell"/>
</dbReference>
<comment type="catalytic activity">
    <reaction evidence="8">
        <text>n ATP + n H2O + a microtubule = n ADP + n phosphate + (n+1) alpha/beta tubulin heterodimers.</text>
        <dbReference type="EC" id="5.6.1.1"/>
    </reaction>
</comment>
<keyword evidence="5 8" id="KW-0067">ATP-binding</keyword>
<feature type="compositionally biased region" description="Basic and acidic residues" evidence="9">
    <location>
        <begin position="189"/>
        <end position="205"/>
    </location>
</feature>
<feature type="compositionally biased region" description="Polar residues" evidence="9">
    <location>
        <begin position="165"/>
        <end position="186"/>
    </location>
</feature>
<comment type="function">
    <text evidence="8">Severs microtubules in vitro in an ATP-dependent manner. This activity may promote rapid reorganization of cellular microtubule arrays.</text>
</comment>
<evidence type="ECO:0000313" key="12">
    <source>
        <dbReference type="Proteomes" id="UP000010552"/>
    </source>
</evidence>
<evidence type="ECO:0000256" key="1">
    <source>
        <dbReference type="ARBA" id="ARBA00004647"/>
    </source>
</evidence>
<evidence type="ECO:0000256" key="8">
    <source>
        <dbReference type="HAMAP-Rule" id="MF_03025"/>
    </source>
</evidence>
<dbReference type="PANTHER" id="PTHR23074:SF78">
    <property type="entry name" value="KATANIN P60 ATPASE-CONTAINING SUBUNIT A-LIKE 2"/>
    <property type="match status" value="1"/>
</dbReference>
<dbReference type="HAMAP" id="MF_03025">
    <property type="entry name" value="Katanin_p60_AL2"/>
    <property type="match status" value="1"/>
</dbReference>
<proteinExistence type="inferred from homology"/>
<accession>L5K2R1</accession>
<evidence type="ECO:0000256" key="9">
    <source>
        <dbReference type="SAM" id="MobiDB-lite"/>
    </source>
</evidence>
<comment type="subcellular location">
    <subcellularLocation>
        <location evidence="1 8">Cytoplasm</location>
        <location evidence="1 8">Cytoskeleton</location>
        <location evidence="1 8">Spindle pole</location>
    </subcellularLocation>
    <subcellularLocation>
        <location evidence="8">Cytoplasm</location>
        <location evidence="8">Cytoskeleton</location>
    </subcellularLocation>
    <subcellularLocation>
        <location evidence="8">Cytoplasm</location>
    </subcellularLocation>
    <subcellularLocation>
        <location evidence="8">Cytoplasm</location>
        <location evidence="8">Cytoskeleton</location>
        <location evidence="8">Spindle</location>
    </subcellularLocation>
    <text evidence="8">Localizes within the cytoplasm, partially overlapping with microtubules in interphase and to the mitotic spindle and spindle poles during mitosis.</text>
</comment>
<dbReference type="InterPro" id="IPR003593">
    <property type="entry name" value="AAA+_ATPase"/>
</dbReference>
<reference evidence="12" key="1">
    <citation type="journal article" date="2013" name="Science">
        <title>Comparative analysis of bat genomes provides insight into the evolution of flight and immunity.</title>
        <authorList>
            <person name="Zhang G."/>
            <person name="Cowled C."/>
            <person name="Shi Z."/>
            <person name="Huang Z."/>
            <person name="Bishop-Lilly K.A."/>
            <person name="Fang X."/>
            <person name="Wynne J.W."/>
            <person name="Xiong Z."/>
            <person name="Baker M.L."/>
            <person name="Zhao W."/>
            <person name="Tachedjian M."/>
            <person name="Zhu Y."/>
            <person name="Zhou P."/>
            <person name="Jiang X."/>
            <person name="Ng J."/>
            <person name="Yang L."/>
            <person name="Wu L."/>
            <person name="Xiao J."/>
            <person name="Feng Y."/>
            <person name="Chen Y."/>
            <person name="Sun X."/>
            <person name="Zhang Y."/>
            <person name="Marsh G.A."/>
            <person name="Crameri G."/>
            <person name="Broder C.C."/>
            <person name="Frey K.G."/>
            <person name="Wang L.F."/>
            <person name="Wang J."/>
        </authorList>
    </citation>
    <scope>NUCLEOTIDE SEQUENCE [LARGE SCALE GENOMIC DNA]</scope>
</reference>
<protein>
    <recommendedName>
        <fullName evidence="8">Katanin p60 ATPase-containing subunit A-like 2</fullName>
        <shortName evidence="8">Katanin p60 subunit A-like 2</shortName>
        <ecNumber evidence="8">5.6.1.1</ecNumber>
    </recommendedName>
    <alternativeName>
        <fullName evidence="8">p60 katanin-like 2</fullName>
    </alternativeName>
</protein>
<dbReference type="EC" id="5.6.1.1" evidence="8"/>
<comment type="similarity">
    <text evidence="8">Belongs to the AAA ATPase family. Katanin p60 subunit A1 subfamily. A-like 2 sub-subfamily.</text>
</comment>
<evidence type="ECO:0000256" key="6">
    <source>
        <dbReference type="ARBA" id="ARBA00023212"/>
    </source>
</evidence>
<name>L5K2R1_PTEAL</name>